<dbReference type="HOGENOM" id="CLU_2999689_0_0_1"/>
<name>J3MJZ7_ORYBR</name>
<dbReference type="EnsemblPlants" id="OB07G17290.1">
    <property type="protein sequence ID" value="OB07G17290.1"/>
    <property type="gene ID" value="OB07G17290"/>
</dbReference>
<dbReference type="Gramene" id="OB07G17290.1">
    <property type="protein sequence ID" value="OB07G17290.1"/>
    <property type="gene ID" value="OB07G17290"/>
</dbReference>
<evidence type="ECO:0000313" key="1">
    <source>
        <dbReference type="EnsemblPlants" id="OB07G17290.1"/>
    </source>
</evidence>
<reference evidence="1" key="1">
    <citation type="journal article" date="2013" name="Nat. Commun.">
        <title>Whole-genome sequencing of Oryza brachyantha reveals mechanisms underlying Oryza genome evolution.</title>
        <authorList>
            <person name="Chen J."/>
            <person name="Huang Q."/>
            <person name="Gao D."/>
            <person name="Wang J."/>
            <person name="Lang Y."/>
            <person name="Liu T."/>
            <person name="Li B."/>
            <person name="Bai Z."/>
            <person name="Luis Goicoechea J."/>
            <person name="Liang C."/>
            <person name="Chen C."/>
            <person name="Zhang W."/>
            <person name="Sun S."/>
            <person name="Liao Y."/>
            <person name="Zhang X."/>
            <person name="Yang L."/>
            <person name="Song C."/>
            <person name="Wang M."/>
            <person name="Shi J."/>
            <person name="Liu G."/>
            <person name="Liu J."/>
            <person name="Zhou H."/>
            <person name="Zhou W."/>
            <person name="Yu Q."/>
            <person name="An N."/>
            <person name="Chen Y."/>
            <person name="Cai Q."/>
            <person name="Wang B."/>
            <person name="Liu B."/>
            <person name="Min J."/>
            <person name="Huang Y."/>
            <person name="Wu H."/>
            <person name="Li Z."/>
            <person name="Zhang Y."/>
            <person name="Yin Y."/>
            <person name="Song W."/>
            <person name="Jiang J."/>
            <person name="Jackson S.A."/>
            <person name="Wing R.A."/>
            <person name="Wang J."/>
            <person name="Chen M."/>
        </authorList>
    </citation>
    <scope>NUCLEOTIDE SEQUENCE [LARGE SCALE GENOMIC DNA]</scope>
    <source>
        <strain evidence="1">cv. IRGC 101232</strain>
    </source>
</reference>
<protein>
    <submittedName>
        <fullName evidence="1">Uncharacterized protein</fullName>
    </submittedName>
</protein>
<evidence type="ECO:0000313" key="2">
    <source>
        <dbReference type="Proteomes" id="UP000006038"/>
    </source>
</evidence>
<keyword evidence="2" id="KW-1185">Reference proteome</keyword>
<proteinExistence type="predicted"/>
<organism evidence="1">
    <name type="scientific">Oryza brachyantha</name>
    <name type="common">malo sina</name>
    <dbReference type="NCBI Taxonomy" id="4533"/>
    <lineage>
        <taxon>Eukaryota</taxon>
        <taxon>Viridiplantae</taxon>
        <taxon>Streptophyta</taxon>
        <taxon>Embryophyta</taxon>
        <taxon>Tracheophyta</taxon>
        <taxon>Spermatophyta</taxon>
        <taxon>Magnoliopsida</taxon>
        <taxon>Liliopsida</taxon>
        <taxon>Poales</taxon>
        <taxon>Poaceae</taxon>
        <taxon>BOP clade</taxon>
        <taxon>Oryzoideae</taxon>
        <taxon>Oryzeae</taxon>
        <taxon>Oryzinae</taxon>
        <taxon>Oryza</taxon>
    </lineage>
</organism>
<reference evidence="1" key="2">
    <citation type="submission" date="2013-04" db="UniProtKB">
        <authorList>
            <consortium name="EnsemblPlants"/>
        </authorList>
    </citation>
    <scope>IDENTIFICATION</scope>
</reference>
<sequence>MDFITNNSMEIGTRVYLKSWKNRNKNVALAIAVSCDPTRKVRGFQLGTKFLMVHVFH</sequence>
<accession>J3MJZ7</accession>
<dbReference type="Proteomes" id="UP000006038">
    <property type="component" value="Chromosome 7"/>
</dbReference>
<dbReference type="AlphaFoldDB" id="J3MJZ7"/>